<organism evidence="1 2">
    <name type="scientific">Portunus trituberculatus</name>
    <name type="common">Swimming crab</name>
    <name type="synonym">Neptunus trituberculatus</name>
    <dbReference type="NCBI Taxonomy" id="210409"/>
    <lineage>
        <taxon>Eukaryota</taxon>
        <taxon>Metazoa</taxon>
        <taxon>Ecdysozoa</taxon>
        <taxon>Arthropoda</taxon>
        <taxon>Crustacea</taxon>
        <taxon>Multicrustacea</taxon>
        <taxon>Malacostraca</taxon>
        <taxon>Eumalacostraca</taxon>
        <taxon>Eucarida</taxon>
        <taxon>Decapoda</taxon>
        <taxon>Pleocyemata</taxon>
        <taxon>Brachyura</taxon>
        <taxon>Eubrachyura</taxon>
        <taxon>Portunoidea</taxon>
        <taxon>Portunidae</taxon>
        <taxon>Portuninae</taxon>
        <taxon>Portunus</taxon>
    </lineage>
</organism>
<name>A0A5B7EVX5_PORTR</name>
<keyword evidence="2" id="KW-1185">Reference proteome</keyword>
<accession>A0A5B7EVX5</accession>
<comment type="caution">
    <text evidence="1">The sequence shown here is derived from an EMBL/GenBank/DDBJ whole genome shotgun (WGS) entry which is preliminary data.</text>
</comment>
<evidence type="ECO:0000313" key="1">
    <source>
        <dbReference type="EMBL" id="MPC37347.1"/>
    </source>
</evidence>
<dbReference type="Proteomes" id="UP000324222">
    <property type="component" value="Unassembled WGS sequence"/>
</dbReference>
<proteinExistence type="predicted"/>
<dbReference type="EMBL" id="VSRR010003756">
    <property type="protein sequence ID" value="MPC37347.1"/>
    <property type="molecule type" value="Genomic_DNA"/>
</dbReference>
<sequence length="87" mass="9925">MATLPRRAAHRRHINPLNWLLLMKYCTVIFRGVRVDVVIIAGLRHLLLGLVFLRLLQRTLCRFPGLLQLLYALIDPGLPYPSPSSVP</sequence>
<reference evidence="1 2" key="1">
    <citation type="submission" date="2019-05" db="EMBL/GenBank/DDBJ databases">
        <title>Another draft genome of Portunus trituberculatus and its Hox gene families provides insights of decapod evolution.</title>
        <authorList>
            <person name="Jeong J.-H."/>
            <person name="Song I."/>
            <person name="Kim S."/>
            <person name="Choi T."/>
            <person name="Kim D."/>
            <person name="Ryu S."/>
            <person name="Kim W."/>
        </authorList>
    </citation>
    <scope>NUCLEOTIDE SEQUENCE [LARGE SCALE GENOMIC DNA]</scope>
    <source>
        <tissue evidence="1">Muscle</tissue>
    </source>
</reference>
<gene>
    <name evidence="1" type="ORF">E2C01_030821</name>
</gene>
<protein>
    <submittedName>
        <fullName evidence="1">Uncharacterized protein</fullName>
    </submittedName>
</protein>
<evidence type="ECO:0000313" key="2">
    <source>
        <dbReference type="Proteomes" id="UP000324222"/>
    </source>
</evidence>
<dbReference type="AlphaFoldDB" id="A0A5B7EVX5"/>